<dbReference type="SUPFAM" id="SSF53098">
    <property type="entry name" value="Ribonuclease H-like"/>
    <property type="match status" value="1"/>
</dbReference>
<evidence type="ECO:0000259" key="1">
    <source>
        <dbReference type="Pfam" id="PF13456"/>
    </source>
</evidence>
<comment type="caution">
    <text evidence="2">The sequence shown here is derived from an EMBL/GenBank/DDBJ whole genome shotgun (WGS) entry which is preliminary data.</text>
</comment>
<dbReference type="InterPro" id="IPR044730">
    <property type="entry name" value="RNase_H-like_dom_plant"/>
</dbReference>
<dbReference type="PANTHER" id="PTHR47723:SF24">
    <property type="entry name" value="RNASE H TYPE-1 DOMAIN-CONTAINING PROTEIN"/>
    <property type="match status" value="1"/>
</dbReference>
<dbReference type="InterPro" id="IPR002156">
    <property type="entry name" value="RNaseH_domain"/>
</dbReference>
<accession>A0ABQ7WL59</accession>
<dbReference type="InterPro" id="IPR036397">
    <property type="entry name" value="RNaseH_sf"/>
</dbReference>
<sequence length="158" mass="17688">MEVMEKEAPNWGISNKNSPVATTLWKTFAAAAGLRGPFPHQKDTMFKWWNDICCVKLGPLFNAVPTFIMWQIWKRRNMIRHGGKISVQDEASKGNPRPSASAFCIRNDAGEFIFAEAKNLESATSLEAEVVALRSGLEFCILNNLLPVILETDSFTIK</sequence>
<proteinExistence type="predicted"/>
<keyword evidence="3" id="KW-1185">Reference proteome</keyword>
<organism evidence="2 3">
    <name type="scientific">Solanum tuberosum</name>
    <name type="common">Potato</name>
    <dbReference type="NCBI Taxonomy" id="4113"/>
    <lineage>
        <taxon>Eukaryota</taxon>
        <taxon>Viridiplantae</taxon>
        <taxon>Streptophyta</taxon>
        <taxon>Embryophyta</taxon>
        <taxon>Tracheophyta</taxon>
        <taxon>Spermatophyta</taxon>
        <taxon>Magnoliopsida</taxon>
        <taxon>eudicotyledons</taxon>
        <taxon>Gunneridae</taxon>
        <taxon>Pentapetalae</taxon>
        <taxon>asterids</taxon>
        <taxon>lamiids</taxon>
        <taxon>Solanales</taxon>
        <taxon>Solanaceae</taxon>
        <taxon>Solanoideae</taxon>
        <taxon>Solaneae</taxon>
        <taxon>Solanum</taxon>
    </lineage>
</organism>
<dbReference type="Proteomes" id="UP000826656">
    <property type="component" value="Unassembled WGS sequence"/>
</dbReference>
<dbReference type="PANTHER" id="PTHR47723">
    <property type="entry name" value="OS05G0353850 PROTEIN"/>
    <property type="match status" value="1"/>
</dbReference>
<dbReference type="InterPro" id="IPR012337">
    <property type="entry name" value="RNaseH-like_sf"/>
</dbReference>
<feature type="domain" description="RNase H type-1" evidence="1">
    <location>
        <begin position="93"/>
        <end position="157"/>
    </location>
</feature>
<dbReference type="EMBL" id="JAIVGD010000001">
    <property type="protein sequence ID" value="KAH0781444.1"/>
    <property type="molecule type" value="Genomic_DNA"/>
</dbReference>
<evidence type="ECO:0000313" key="3">
    <source>
        <dbReference type="Proteomes" id="UP000826656"/>
    </source>
</evidence>
<dbReference type="InterPro" id="IPR053151">
    <property type="entry name" value="RNase_H-like"/>
</dbReference>
<dbReference type="CDD" id="cd06222">
    <property type="entry name" value="RNase_H_like"/>
    <property type="match status" value="1"/>
</dbReference>
<protein>
    <recommendedName>
        <fullName evidence="1">RNase H type-1 domain-containing protein</fullName>
    </recommendedName>
</protein>
<reference evidence="2 3" key="1">
    <citation type="journal article" date="2021" name="bioRxiv">
        <title>Chromosome-scale and haplotype-resolved genome assembly of a tetraploid potato cultivar.</title>
        <authorList>
            <person name="Sun H."/>
            <person name="Jiao W.-B."/>
            <person name="Krause K."/>
            <person name="Campoy J.A."/>
            <person name="Goel M."/>
            <person name="Folz-Donahue K."/>
            <person name="Kukat C."/>
            <person name="Huettel B."/>
            <person name="Schneeberger K."/>
        </authorList>
    </citation>
    <scope>NUCLEOTIDE SEQUENCE [LARGE SCALE GENOMIC DNA]</scope>
    <source>
        <strain evidence="2">SolTubOtavaFocal</strain>
        <tissue evidence="2">Leaves</tissue>
    </source>
</reference>
<dbReference type="Pfam" id="PF13456">
    <property type="entry name" value="RVT_3"/>
    <property type="match status" value="1"/>
</dbReference>
<evidence type="ECO:0000313" key="2">
    <source>
        <dbReference type="EMBL" id="KAH0781444.1"/>
    </source>
</evidence>
<dbReference type="Gene3D" id="3.30.420.10">
    <property type="entry name" value="Ribonuclease H-like superfamily/Ribonuclease H"/>
    <property type="match status" value="1"/>
</dbReference>
<gene>
    <name evidence="2" type="ORF">KY290_001042</name>
</gene>
<name>A0ABQ7WL59_SOLTU</name>